<sequence length="102" mass="12537">MNHLRLLFYINCSLYFYCFIQSIMMTDTIQQSSINHIDLKVKEDKEQNNLWKNIVQHNNESQSLMISPVRPGIWKKSKRTSKYKRNKHRRKFNRHKKILHYL</sequence>
<dbReference type="WBParaSite" id="SMRG1_68640.1">
    <property type="protein sequence ID" value="SMRG1_68640.1"/>
    <property type="gene ID" value="SMRG1_68640"/>
</dbReference>
<keyword evidence="1" id="KW-0812">Transmembrane</keyword>
<accession>A0AA85A9F6</accession>
<keyword evidence="1" id="KW-0472">Membrane</keyword>
<reference evidence="3" key="1">
    <citation type="submission" date="2023-11" db="UniProtKB">
        <authorList>
            <consortium name="WormBaseParasite"/>
        </authorList>
    </citation>
    <scope>IDENTIFICATION</scope>
</reference>
<feature type="transmembrane region" description="Helical" evidence="1">
    <location>
        <begin position="6"/>
        <end position="24"/>
    </location>
</feature>
<evidence type="ECO:0000313" key="2">
    <source>
        <dbReference type="Proteomes" id="UP000050790"/>
    </source>
</evidence>
<dbReference type="AlphaFoldDB" id="A0AA85A9F6"/>
<name>A0AA85A9F6_9TREM</name>
<dbReference type="Proteomes" id="UP000050790">
    <property type="component" value="Unassembled WGS sequence"/>
</dbReference>
<protein>
    <submittedName>
        <fullName evidence="3">Uncharacterized protein</fullName>
    </submittedName>
</protein>
<proteinExistence type="predicted"/>
<keyword evidence="1" id="KW-1133">Transmembrane helix</keyword>
<organism evidence="2 3">
    <name type="scientific">Schistosoma margrebowiei</name>
    <dbReference type="NCBI Taxonomy" id="48269"/>
    <lineage>
        <taxon>Eukaryota</taxon>
        <taxon>Metazoa</taxon>
        <taxon>Spiralia</taxon>
        <taxon>Lophotrochozoa</taxon>
        <taxon>Platyhelminthes</taxon>
        <taxon>Trematoda</taxon>
        <taxon>Digenea</taxon>
        <taxon>Strigeidida</taxon>
        <taxon>Schistosomatoidea</taxon>
        <taxon>Schistosomatidae</taxon>
        <taxon>Schistosoma</taxon>
    </lineage>
</organism>
<evidence type="ECO:0000313" key="3">
    <source>
        <dbReference type="WBParaSite" id="SMRG1_68640.1"/>
    </source>
</evidence>
<evidence type="ECO:0000256" key="1">
    <source>
        <dbReference type="SAM" id="Phobius"/>
    </source>
</evidence>